<name>A0ABU6BQS8_9PSED</name>
<evidence type="ECO:0000313" key="2">
    <source>
        <dbReference type="Proteomes" id="UP001336015"/>
    </source>
</evidence>
<evidence type="ECO:0000313" key="1">
    <source>
        <dbReference type="EMBL" id="MEB3782378.1"/>
    </source>
</evidence>
<sequence>MITQRILVLSVAFTATLGYGPSAFSANDGVFKVKRADPSNQPKYANLLDSFESPQTWAALGSAREGGVAQSYQAYSKLMNIYVPLIIENGETPVPVYVEDSLNLKDIEGFRKFAQSVEYDKNFVATNETCSAAKTFTFPTQIAGMLTDLRPEYVYGETRTESSIANTREERISKEVNDLHYASNLCANYADHNYQNGYINLYMNLQGDLKNKIESLAKKSSSSSNTIAGSAPSQTQTNSLARPFDLPTASKFIECSGFFGALSQSIKSLGGTQFKSYDDVAYEFNNAAIVFSNVNYMLDNSQIWKNEYLRRIKADPAGVQTWGEDLRVSCLSIARQNRPIIEKYSQDAQSEFSSKLNGLLNNR</sequence>
<accession>A0ABU6BQS8</accession>
<dbReference type="Proteomes" id="UP001336015">
    <property type="component" value="Unassembled WGS sequence"/>
</dbReference>
<dbReference type="EMBL" id="JAJGWQ010000003">
    <property type="protein sequence ID" value="MEB3782378.1"/>
    <property type="molecule type" value="Genomic_DNA"/>
</dbReference>
<evidence type="ECO:0008006" key="3">
    <source>
        <dbReference type="Google" id="ProtNLM"/>
    </source>
</evidence>
<comment type="caution">
    <text evidence="1">The sequence shown here is derived from an EMBL/GenBank/DDBJ whole genome shotgun (WGS) entry which is preliminary data.</text>
</comment>
<keyword evidence="2" id="KW-1185">Reference proteome</keyword>
<proteinExistence type="predicted"/>
<protein>
    <recommendedName>
        <fullName evidence="3">DUF3829 domain-containing protein</fullName>
    </recommendedName>
</protein>
<dbReference type="RefSeq" id="WP_324835905.1">
    <property type="nucleotide sequence ID" value="NZ_JAJGWQ010000003.1"/>
</dbReference>
<organism evidence="1 2">
    <name type="scientific">Pseudomonas paracarnis</name>
    <dbReference type="NCBI Taxonomy" id="2750625"/>
    <lineage>
        <taxon>Bacteria</taxon>
        <taxon>Pseudomonadati</taxon>
        <taxon>Pseudomonadota</taxon>
        <taxon>Gammaproteobacteria</taxon>
        <taxon>Pseudomonadales</taxon>
        <taxon>Pseudomonadaceae</taxon>
        <taxon>Pseudomonas</taxon>
    </lineage>
</organism>
<reference evidence="1 2" key="1">
    <citation type="journal article" date="2023" name="Int J Dairy Technol">
        <title>Genome based analysis of Pseudomonas paracarnis RQ057, a strain responsible for blue discoloration spoilage in processed cheese.</title>
        <authorList>
            <person name="Rodrigues Rd.S."/>
            <person name="Machado S.G."/>
            <person name="de Carvalho A.F."/>
            <person name="Nero L.A."/>
        </authorList>
    </citation>
    <scope>NUCLEOTIDE SEQUENCE [LARGE SCALE GENOMIC DNA]</scope>
    <source>
        <strain evidence="1 2">RQ057</strain>
    </source>
</reference>
<gene>
    <name evidence="1" type="ORF">LLW09_07395</name>
</gene>